<name>A0AA38T9T3_9ASTR</name>
<dbReference type="AlphaFoldDB" id="A0AA38T9T3"/>
<dbReference type="InterPro" id="IPR039537">
    <property type="entry name" value="Retrotran_Ty1/copia-like"/>
</dbReference>
<gene>
    <name evidence="1" type="ORF">OSB04_019406</name>
</gene>
<dbReference type="Proteomes" id="UP001172457">
    <property type="component" value="Chromosome 5"/>
</dbReference>
<dbReference type="EMBL" id="JARYMX010000005">
    <property type="protein sequence ID" value="KAJ9546863.1"/>
    <property type="molecule type" value="Genomic_DNA"/>
</dbReference>
<dbReference type="GO" id="GO:0003676">
    <property type="term" value="F:nucleic acid binding"/>
    <property type="evidence" value="ECO:0007669"/>
    <property type="project" value="InterPro"/>
</dbReference>
<reference evidence="1" key="1">
    <citation type="submission" date="2023-03" db="EMBL/GenBank/DDBJ databases">
        <title>Chromosome-scale reference genome and RAD-based genetic map of yellow starthistle (Centaurea solstitialis) reveal putative structural variation and QTLs associated with invader traits.</title>
        <authorList>
            <person name="Reatini B."/>
            <person name="Cang F.A."/>
            <person name="Jiang Q."/>
            <person name="Mckibben M.T.W."/>
            <person name="Barker M.S."/>
            <person name="Rieseberg L.H."/>
            <person name="Dlugosch K.M."/>
        </authorList>
    </citation>
    <scope>NUCLEOTIDE SEQUENCE</scope>
    <source>
        <strain evidence="1">CAN-66</strain>
        <tissue evidence="1">Leaf</tissue>
    </source>
</reference>
<protein>
    <submittedName>
        <fullName evidence="1">Uncharacterized protein</fullName>
    </submittedName>
</protein>
<dbReference type="PANTHER" id="PTHR42648">
    <property type="entry name" value="TRANSPOSASE, PUTATIVE-RELATED"/>
    <property type="match status" value="1"/>
</dbReference>
<dbReference type="SUPFAM" id="SSF53098">
    <property type="entry name" value="Ribonuclease H-like"/>
    <property type="match status" value="1"/>
</dbReference>
<proteinExistence type="predicted"/>
<sequence>MDTSTENVCFMSRASSDINWLSHTHLNFKTSNQLSISKLGKKTKATFKSKQVSTINYPLHLLHMDLFGPVNIQSMGGKRYTLVIVDEYSRYIWVFFLRAKIFSLPLEPIPISAIHPLDIIPFEPPSSTLVISISSSEESFETSLNEDSYNSSPNSNNEIYRDANLKEVVSHLESTRKKIPPGISDEELKEHELVQKQLENAKMDALAAQQLAEEFVREDPEINADSIRAQQAALKVFEKLRDQRELTAEEADTSWCLEKINKRRRPGKITFVKLNKTRSKKNTPTYVRITVLKENHRDITHSLKTLEDYGLNEWYELLRCLKKSRSQARPQVEKLLGNLFKRVQNLKFNQLPEVQQAALAASTSRPSTSRPSTSGLPYHYAELLILRD</sequence>
<dbReference type="Gene3D" id="3.30.420.10">
    <property type="entry name" value="Ribonuclease H-like superfamily/Ribonuclease H"/>
    <property type="match status" value="1"/>
</dbReference>
<evidence type="ECO:0000313" key="2">
    <source>
        <dbReference type="Proteomes" id="UP001172457"/>
    </source>
</evidence>
<dbReference type="InterPro" id="IPR012337">
    <property type="entry name" value="RNaseH-like_sf"/>
</dbReference>
<organism evidence="1 2">
    <name type="scientific">Centaurea solstitialis</name>
    <name type="common">yellow star-thistle</name>
    <dbReference type="NCBI Taxonomy" id="347529"/>
    <lineage>
        <taxon>Eukaryota</taxon>
        <taxon>Viridiplantae</taxon>
        <taxon>Streptophyta</taxon>
        <taxon>Embryophyta</taxon>
        <taxon>Tracheophyta</taxon>
        <taxon>Spermatophyta</taxon>
        <taxon>Magnoliopsida</taxon>
        <taxon>eudicotyledons</taxon>
        <taxon>Gunneridae</taxon>
        <taxon>Pentapetalae</taxon>
        <taxon>asterids</taxon>
        <taxon>campanulids</taxon>
        <taxon>Asterales</taxon>
        <taxon>Asteraceae</taxon>
        <taxon>Carduoideae</taxon>
        <taxon>Cardueae</taxon>
        <taxon>Centaureinae</taxon>
        <taxon>Centaurea</taxon>
    </lineage>
</organism>
<evidence type="ECO:0000313" key="1">
    <source>
        <dbReference type="EMBL" id="KAJ9546863.1"/>
    </source>
</evidence>
<accession>A0AA38T9T3</accession>
<dbReference type="PANTHER" id="PTHR42648:SF32">
    <property type="entry name" value="RIBONUCLEASE H-LIKE DOMAIN, GAG-PRE-INTEGRASE DOMAIN PROTEIN-RELATED"/>
    <property type="match status" value="1"/>
</dbReference>
<dbReference type="InterPro" id="IPR036397">
    <property type="entry name" value="RNaseH_sf"/>
</dbReference>
<comment type="caution">
    <text evidence="1">The sequence shown here is derived from an EMBL/GenBank/DDBJ whole genome shotgun (WGS) entry which is preliminary data.</text>
</comment>
<keyword evidence="2" id="KW-1185">Reference proteome</keyword>